<accession>A0A0A8ZPM1</accession>
<reference evidence="1" key="2">
    <citation type="journal article" date="2015" name="Data Brief">
        <title>Shoot transcriptome of the giant reed, Arundo donax.</title>
        <authorList>
            <person name="Barrero R.A."/>
            <person name="Guerrero F.D."/>
            <person name="Moolhuijzen P."/>
            <person name="Goolsby J.A."/>
            <person name="Tidwell J."/>
            <person name="Bellgard S.E."/>
            <person name="Bellgard M.I."/>
        </authorList>
    </citation>
    <scope>NUCLEOTIDE SEQUENCE</scope>
    <source>
        <tissue evidence="1">Shoot tissue taken approximately 20 cm above the soil surface</tissue>
    </source>
</reference>
<reference evidence="1" key="1">
    <citation type="submission" date="2014-09" db="EMBL/GenBank/DDBJ databases">
        <authorList>
            <person name="Magalhaes I.L.F."/>
            <person name="Oliveira U."/>
            <person name="Santos F.R."/>
            <person name="Vidigal T.H.D.A."/>
            <person name="Brescovit A.D."/>
            <person name="Santos A.J."/>
        </authorList>
    </citation>
    <scope>NUCLEOTIDE SEQUENCE</scope>
    <source>
        <tissue evidence="1">Shoot tissue taken approximately 20 cm above the soil surface</tissue>
    </source>
</reference>
<dbReference type="EMBL" id="GBRH01261098">
    <property type="protein sequence ID" value="JAD36797.1"/>
    <property type="molecule type" value="Transcribed_RNA"/>
</dbReference>
<sequence>MNKEKLWGYIFRRICLLFNRRSEFGLLFCIFIQ</sequence>
<evidence type="ECO:0000313" key="1">
    <source>
        <dbReference type="EMBL" id="JAD36797.1"/>
    </source>
</evidence>
<protein>
    <submittedName>
        <fullName evidence="1">Uncharacterized protein</fullName>
    </submittedName>
</protein>
<proteinExistence type="predicted"/>
<organism evidence="1">
    <name type="scientific">Arundo donax</name>
    <name type="common">Giant reed</name>
    <name type="synonym">Donax arundinaceus</name>
    <dbReference type="NCBI Taxonomy" id="35708"/>
    <lineage>
        <taxon>Eukaryota</taxon>
        <taxon>Viridiplantae</taxon>
        <taxon>Streptophyta</taxon>
        <taxon>Embryophyta</taxon>
        <taxon>Tracheophyta</taxon>
        <taxon>Spermatophyta</taxon>
        <taxon>Magnoliopsida</taxon>
        <taxon>Liliopsida</taxon>
        <taxon>Poales</taxon>
        <taxon>Poaceae</taxon>
        <taxon>PACMAD clade</taxon>
        <taxon>Arundinoideae</taxon>
        <taxon>Arundineae</taxon>
        <taxon>Arundo</taxon>
    </lineage>
</organism>
<name>A0A0A8ZPM1_ARUDO</name>
<dbReference type="AlphaFoldDB" id="A0A0A8ZPM1"/>